<dbReference type="GO" id="GO:0008270">
    <property type="term" value="F:zinc ion binding"/>
    <property type="evidence" value="ECO:0007669"/>
    <property type="project" value="UniProtKB-KW"/>
</dbReference>
<evidence type="ECO:0000313" key="7">
    <source>
        <dbReference type="Proteomes" id="UP000007431"/>
    </source>
</evidence>
<evidence type="ECO:0000313" key="6">
    <source>
        <dbReference type="EMBL" id="EFJ02176.1"/>
    </source>
</evidence>
<evidence type="ECO:0000256" key="1">
    <source>
        <dbReference type="ARBA" id="ARBA00022723"/>
    </source>
</evidence>
<evidence type="ECO:0000256" key="3">
    <source>
        <dbReference type="ARBA" id="ARBA00022833"/>
    </source>
</evidence>
<keyword evidence="2 4" id="KW-0863">Zinc-finger</keyword>
<dbReference type="InParanoid" id="D8PMR2"/>
<evidence type="ECO:0000256" key="4">
    <source>
        <dbReference type="PROSITE-ProRule" id="PRU00134"/>
    </source>
</evidence>
<feature type="domain" description="MYND-type" evidence="5">
    <location>
        <begin position="204"/>
        <end position="253"/>
    </location>
</feature>
<dbReference type="Proteomes" id="UP000007431">
    <property type="component" value="Unassembled WGS sequence"/>
</dbReference>
<dbReference type="HOGENOM" id="CLU_1001690_0_0_1"/>
<dbReference type="eggNOG" id="ENOG502T6K5">
    <property type="taxonomic scope" value="Eukaryota"/>
</dbReference>
<dbReference type="Pfam" id="PF01753">
    <property type="entry name" value="zf-MYND"/>
    <property type="match status" value="1"/>
</dbReference>
<sequence length="278" mass="31997">MGYTFESRTSRGWASDLREERSTPVKDIAKCESWNWARGWMVWLTLVSCRYEGAVRLTFPNDYDNGLVGYKLIHVFELPRWIYEHVRVNNNDNGRKQGLVGMHLLTRHVVFLHRGDAHLINVRTFAMTPELHPFCKNMSLFSNMRLKTRGPDQEPAIVFDPFPGEPLNAALEVAFACPKRRPFTVADMAPHKPKEEAFYVMEACRVCDKIDGEDGVKVVMCTQCADEGRPKRALYCSKECQKIDWKERHRAEHAGERPWEVLGVAETDSQLQIKTDPA</sequence>
<protein>
    <recommendedName>
        <fullName evidence="5">MYND-type domain-containing protein</fullName>
    </recommendedName>
</protein>
<reference evidence="6 7" key="1">
    <citation type="journal article" date="2010" name="Nat. Biotechnol.">
        <title>Genome sequence of the model mushroom Schizophyllum commune.</title>
        <authorList>
            <person name="Ohm R.A."/>
            <person name="de Jong J.F."/>
            <person name="Lugones L.G."/>
            <person name="Aerts A."/>
            <person name="Kothe E."/>
            <person name="Stajich J.E."/>
            <person name="de Vries R.P."/>
            <person name="Record E."/>
            <person name="Levasseur A."/>
            <person name="Baker S.E."/>
            <person name="Bartholomew K.A."/>
            <person name="Coutinho P.M."/>
            <person name="Erdmann S."/>
            <person name="Fowler T.J."/>
            <person name="Gathman A.C."/>
            <person name="Lombard V."/>
            <person name="Henrissat B."/>
            <person name="Knabe N."/>
            <person name="Kuees U."/>
            <person name="Lilly W.W."/>
            <person name="Lindquist E."/>
            <person name="Lucas S."/>
            <person name="Magnuson J.K."/>
            <person name="Piumi F."/>
            <person name="Raudaskoski M."/>
            <person name="Salamov A."/>
            <person name="Schmutz J."/>
            <person name="Schwarze F.W.M.R."/>
            <person name="vanKuyk P.A."/>
            <person name="Horton J.S."/>
            <person name="Grigoriev I.V."/>
            <person name="Woesten H.A.B."/>
        </authorList>
    </citation>
    <scope>NUCLEOTIDE SEQUENCE [LARGE SCALE GENOMIC DNA]</scope>
    <source>
        <strain evidence="7">H4-8 / FGSC 9210</strain>
    </source>
</reference>
<proteinExistence type="predicted"/>
<organism evidence="7">
    <name type="scientific">Schizophyllum commune (strain H4-8 / FGSC 9210)</name>
    <name type="common">Split gill fungus</name>
    <dbReference type="NCBI Taxonomy" id="578458"/>
    <lineage>
        <taxon>Eukaryota</taxon>
        <taxon>Fungi</taxon>
        <taxon>Dikarya</taxon>
        <taxon>Basidiomycota</taxon>
        <taxon>Agaricomycotina</taxon>
        <taxon>Agaricomycetes</taxon>
        <taxon>Agaricomycetidae</taxon>
        <taxon>Agaricales</taxon>
        <taxon>Schizophyllaceae</taxon>
        <taxon>Schizophyllum</taxon>
    </lineage>
</organism>
<keyword evidence="1" id="KW-0479">Metal-binding</keyword>
<dbReference type="EMBL" id="GL377302">
    <property type="protein sequence ID" value="EFJ02176.1"/>
    <property type="molecule type" value="Genomic_DNA"/>
</dbReference>
<evidence type="ECO:0000256" key="2">
    <source>
        <dbReference type="ARBA" id="ARBA00022771"/>
    </source>
</evidence>
<name>D8PMR2_SCHCM</name>
<dbReference type="AlphaFoldDB" id="D8PMR2"/>
<evidence type="ECO:0000259" key="5">
    <source>
        <dbReference type="PROSITE" id="PS50865"/>
    </source>
</evidence>
<keyword evidence="7" id="KW-1185">Reference proteome</keyword>
<dbReference type="PROSITE" id="PS50865">
    <property type="entry name" value="ZF_MYND_2"/>
    <property type="match status" value="1"/>
</dbReference>
<dbReference type="Gene3D" id="6.10.140.2220">
    <property type="match status" value="1"/>
</dbReference>
<dbReference type="VEuPathDB" id="FungiDB:SCHCODRAFT_02612985"/>
<dbReference type="InterPro" id="IPR002893">
    <property type="entry name" value="Znf_MYND"/>
</dbReference>
<gene>
    <name evidence="6" type="ORF">SCHCODRAFT_231186</name>
</gene>
<keyword evidence="3" id="KW-0862">Zinc</keyword>
<dbReference type="SUPFAM" id="SSF144232">
    <property type="entry name" value="HIT/MYND zinc finger-like"/>
    <property type="match status" value="1"/>
</dbReference>
<accession>D8PMR2</accession>